<keyword evidence="1" id="KW-1133">Transmembrane helix</keyword>
<dbReference type="Proteomes" id="UP001193389">
    <property type="component" value="Chromosome"/>
</dbReference>
<feature type="transmembrane region" description="Helical" evidence="1">
    <location>
        <begin position="324"/>
        <end position="343"/>
    </location>
</feature>
<protein>
    <submittedName>
        <fullName evidence="2">Uncharacterized protein</fullName>
    </submittedName>
</protein>
<dbReference type="AlphaFoldDB" id="A0A5K7S3B1"/>
<sequence length="362" mass="42132">MENSFFVYTEKGKNTQIERFHICSWEFNNNSSLVEFGIEVSRNSISEDNRTIFIFIPWLDTSCEVKDLYDRLSIAENSRFIFNDSISATKYLKANTSKSGIIHTFSGRNELCVLPAVIKIEEDKIVSATLNLKAYREYNQDSKPNIYFRFWIKPTVPFISMRKKGVSKSTIIYDIKINERRNIPDDKIGYFNDVEFCKIRYCFSFNIIPNKFDIIFFDNASLKSVRTLEYNSFNKYLGDKRVKEDELIVVFNKKEVVEFEKKEVAESFSFFSIYSKERIGPGQFALAILINIVCGILLFIPAYRKTFDPEISLLKVWSVLPLEIFIALSIAFATLIYFILPVITYKINAGRSWITTKIGLKK</sequence>
<dbReference type="KEGG" id="anf:AQPE_0124"/>
<reference evidence="2" key="1">
    <citation type="journal article" date="2020" name="Int. J. Syst. Evol. Microbiol.">
        <title>Aquipluma nitroreducens gen. nov. sp. nov., a novel facultatively anaerobic bacterium isolated from a freshwater lake.</title>
        <authorList>
            <person name="Watanabe M."/>
            <person name="Kojima H."/>
            <person name="Fukui M."/>
        </authorList>
    </citation>
    <scope>NUCLEOTIDE SEQUENCE</scope>
    <source>
        <strain evidence="2">MeG22</strain>
    </source>
</reference>
<dbReference type="RefSeq" id="WP_318349098.1">
    <property type="nucleotide sequence ID" value="NZ_AP018694.1"/>
</dbReference>
<evidence type="ECO:0000313" key="3">
    <source>
        <dbReference type="Proteomes" id="UP001193389"/>
    </source>
</evidence>
<gene>
    <name evidence="2" type="ORF">AQPE_0124</name>
</gene>
<keyword evidence="1" id="KW-0472">Membrane</keyword>
<keyword evidence="1" id="KW-0812">Transmembrane</keyword>
<dbReference type="EMBL" id="AP018694">
    <property type="protein sequence ID" value="BBE15987.1"/>
    <property type="molecule type" value="Genomic_DNA"/>
</dbReference>
<proteinExistence type="predicted"/>
<evidence type="ECO:0000256" key="1">
    <source>
        <dbReference type="SAM" id="Phobius"/>
    </source>
</evidence>
<organism evidence="2 3">
    <name type="scientific">Aquipluma nitroreducens</name>
    <dbReference type="NCBI Taxonomy" id="2010828"/>
    <lineage>
        <taxon>Bacteria</taxon>
        <taxon>Pseudomonadati</taxon>
        <taxon>Bacteroidota</taxon>
        <taxon>Bacteroidia</taxon>
        <taxon>Marinilabiliales</taxon>
        <taxon>Prolixibacteraceae</taxon>
        <taxon>Aquipluma</taxon>
    </lineage>
</organism>
<feature type="transmembrane region" description="Helical" evidence="1">
    <location>
        <begin position="284"/>
        <end position="304"/>
    </location>
</feature>
<evidence type="ECO:0000313" key="2">
    <source>
        <dbReference type="EMBL" id="BBE15987.1"/>
    </source>
</evidence>
<name>A0A5K7S3B1_9BACT</name>
<accession>A0A5K7S3B1</accession>
<keyword evidence="3" id="KW-1185">Reference proteome</keyword>